<evidence type="ECO:0000313" key="4">
    <source>
        <dbReference type="Proteomes" id="UP000030746"/>
    </source>
</evidence>
<dbReference type="GO" id="GO:0070403">
    <property type="term" value="F:NAD+ binding"/>
    <property type="evidence" value="ECO:0007669"/>
    <property type="project" value="InterPro"/>
</dbReference>
<feature type="domain" description="3-hydroxyacyl-CoA dehydrogenase NAD binding" evidence="2">
    <location>
        <begin position="3"/>
        <end position="127"/>
    </location>
</feature>
<evidence type="ECO:0000259" key="2">
    <source>
        <dbReference type="Pfam" id="PF02737"/>
    </source>
</evidence>
<evidence type="ECO:0000313" key="3">
    <source>
        <dbReference type="EMBL" id="ESO90070.1"/>
    </source>
</evidence>
<dbReference type="PANTHER" id="PTHR48075:SF5">
    <property type="entry name" value="3-HYDROXYBUTYRYL-COA DEHYDROGENASE"/>
    <property type="match status" value="1"/>
</dbReference>
<dbReference type="SUPFAM" id="SSF51735">
    <property type="entry name" value="NAD(P)-binding Rossmann-fold domains"/>
    <property type="match status" value="1"/>
</dbReference>
<organism evidence="3 4">
    <name type="scientific">Lottia gigantea</name>
    <name type="common">Giant owl limpet</name>
    <dbReference type="NCBI Taxonomy" id="225164"/>
    <lineage>
        <taxon>Eukaryota</taxon>
        <taxon>Metazoa</taxon>
        <taxon>Spiralia</taxon>
        <taxon>Lophotrochozoa</taxon>
        <taxon>Mollusca</taxon>
        <taxon>Gastropoda</taxon>
        <taxon>Patellogastropoda</taxon>
        <taxon>Lottioidea</taxon>
        <taxon>Lottiidae</taxon>
        <taxon>Lottia</taxon>
    </lineage>
</organism>
<reference evidence="3 4" key="1">
    <citation type="journal article" date="2013" name="Nature">
        <title>Insights into bilaterian evolution from three spiralian genomes.</title>
        <authorList>
            <person name="Simakov O."/>
            <person name="Marletaz F."/>
            <person name="Cho S.J."/>
            <person name="Edsinger-Gonzales E."/>
            <person name="Havlak P."/>
            <person name="Hellsten U."/>
            <person name="Kuo D.H."/>
            <person name="Larsson T."/>
            <person name="Lv J."/>
            <person name="Arendt D."/>
            <person name="Savage R."/>
            <person name="Osoegawa K."/>
            <person name="de Jong P."/>
            <person name="Grimwood J."/>
            <person name="Chapman J.A."/>
            <person name="Shapiro H."/>
            <person name="Aerts A."/>
            <person name="Otillar R.P."/>
            <person name="Terry A.Y."/>
            <person name="Boore J.L."/>
            <person name="Grigoriev I.V."/>
            <person name="Lindberg D.R."/>
            <person name="Seaver E.C."/>
            <person name="Weisblat D.A."/>
            <person name="Putnam N.H."/>
            <person name="Rokhsar D.S."/>
        </authorList>
    </citation>
    <scope>NUCLEOTIDE SEQUENCE [LARGE SCALE GENOMIC DNA]</scope>
</reference>
<keyword evidence="1" id="KW-0175">Coiled coil</keyword>
<evidence type="ECO:0000256" key="1">
    <source>
        <dbReference type="SAM" id="Coils"/>
    </source>
</evidence>
<proteinExistence type="predicted"/>
<dbReference type="HOGENOM" id="CLU_1888119_0_0_1"/>
<dbReference type="EMBL" id="KB202481">
    <property type="protein sequence ID" value="ESO90070.1"/>
    <property type="molecule type" value="Genomic_DNA"/>
</dbReference>
<keyword evidence="4" id="KW-1185">Reference proteome</keyword>
<feature type="coiled-coil region" evidence="1">
    <location>
        <begin position="27"/>
        <end position="54"/>
    </location>
</feature>
<accession>V4A4Z5</accession>
<dbReference type="InterPro" id="IPR036291">
    <property type="entry name" value="NAD(P)-bd_dom_sf"/>
</dbReference>
<sequence>MVKVAIIGSGLMGSKIAGEMAYHGHRVKITDNNLDNLNKVFERLQEDRKMLKQDGLLPHDNFIGQVLCLSRLEETVSQADIIFECINEDLEAKKDIFRRISHLCKPDAIITTNTLRLDVTDITEHTHLLEASFMI</sequence>
<protein>
    <recommendedName>
        <fullName evidence="2">3-hydroxyacyl-CoA dehydrogenase NAD binding domain-containing protein</fullName>
    </recommendedName>
</protein>
<dbReference type="GeneID" id="20239723"/>
<dbReference type="PANTHER" id="PTHR48075">
    <property type="entry name" value="3-HYDROXYACYL-COA DEHYDROGENASE FAMILY PROTEIN"/>
    <property type="match status" value="1"/>
</dbReference>
<name>V4A4Z5_LOTGI</name>
<dbReference type="RefSeq" id="XP_009059149.1">
    <property type="nucleotide sequence ID" value="XM_009060901.1"/>
</dbReference>
<dbReference type="Pfam" id="PF02737">
    <property type="entry name" value="3HCDH_N"/>
    <property type="match status" value="1"/>
</dbReference>
<dbReference type="GO" id="GO:0006631">
    <property type="term" value="P:fatty acid metabolic process"/>
    <property type="evidence" value="ECO:0007669"/>
    <property type="project" value="InterPro"/>
</dbReference>
<dbReference type="OrthoDB" id="2021159at2759"/>
<dbReference type="Gene3D" id="3.40.50.720">
    <property type="entry name" value="NAD(P)-binding Rossmann-like Domain"/>
    <property type="match status" value="1"/>
</dbReference>
<gene>
    <name evidence="3" type="ORF">LOTGIDRAFT_164373</name>
</gene>
<dbReference type="GO" id="GO:0016491">
    <property type="term" value="F:oxidoreductase activity"/>
    <property type="evidence" value="ECO:0007669"/>
    <property type="project" value="TreeGrafter"/>
</dbReference>
<dbReference type="Proteomes" id="UP000030746">
    <property type="component" value="Unassembled WGS sequence"/>
</dbReference>
<dbReference type="CTD" id="20239723"/>
<dbReference type="STRING" id="225164.V4A4Z5"/>
<dbReference type="InterPro" id="IPR006176">
    <property type="entry name" value="3-OHacyl-CoA_DH_NAD-bd"/>
</dbReference>
<dbReference type="KEGG" id="lgi:LOTGIDRAFT_164373"/>
<dbReference type="AlphaFoldDB" id="V4A4Z5"/>